<dbReference type="HOGENOM" id="CLU_1659958_0_0_12"/>
<proteinExistence type="predicted"/>
<organism evidence="1 2">
    <name type="scientific">Treponema succinifaciens (strain ATCC 33096 / DSM 2489 / 6091)</name>
    <dbReference type="NCBI Taxonomy" id="869209"/>
    <lineage>
        <taxon>Bacteria</taxon>
        <taxon>Pseudomonadati</taxon>
        <taxon>Spirochaetota</taxon>
        <taxon>Spirochaetia</taxon>
        <taxon>Spirochaetales</taxon>
        <taxon>Treponemataceae</taxon>
        <taxon>Treponema</taxon>
    </lineage>
</organism>
<keyword evidence="2" id="KW-1185">Reference proteome</keyword>
<dbReference type="AlphaFoldDB" id="F2NVA7"/>
<reference evidence="2" key="2">
    <citation type="submission" date="2011-04" db="EMBL/GenBank/DDBJ databases">
        <title>The complete genome of chromosome of Treponema succinifaciens DSM 2489.</title>
        <authorList>
            <person name="Lucas S."/>
            <person name="Copeland A."/>
            <person name="Lapidus A."/>
            <person name="Bruce D."/>
            <person name="Goodwin L."/>
            <person name="Pitluck S."/>
            <person name="Peters L."/>
            <person name="Kyrpides N."/>
            <person name="Mavromatis K."/>
            <person name="Ivanova N."/>
            <person name="Ovchinnikova G."/>
            <person name="Teshima H."/>
            <person name="Detter J.C."/>
            <person name="Tapia R."/>
            <person name="Han C."/>
            <person name="Land M."/>
            <person name="Hauser L."/>
            <person name="Markowitz V."/>
            <person name="Cheng J.-F."/>
            <person name="Hugenholtz P."/>
            <person name="Woyke T."/>
            <person name="Wu D."/>
            <person name="Gronow S."/>
            <person name="Wellnitz S."/>
            <person name="Brambilla E."/>
            <person name="Klenk H.-P."/>
            <person name="Eisen J.A."/>
        </authorList>
    </citation>
    <scope>NUCLEOTIDE SEQUENCE [LARGE SCALE GENOMIC DNA]</scope>
    <source>
        <strain evidence="2">ATCC 33096 / DSM 2489 / 6091</strain>
    </source>
</reference>
<evidence type="ECO:0000313" key="2">
    <source>
        <dbReference type="Proteomes" id="UP000006852"/>
    </source>
</evidence>
<dbReference type="RefSeq" id="WP_013700924.1">
    <property type="nucleotide sequence ID" value="NC_015385.1"/>
</dbReference>
<dbReference type="EMBL" id="CP002631">
    <property type="protein sequence ID" value="AEB13617.1"/>
    <property type="molecule type" value="Genomic_DNA"/>
</dbReference>
<gene>
    <name evidence="1" type="ordered locus">Tresu_0676</name>
</gene>
<evidence type="ECO:0000313" key="1">
    <source>
        <dbReference type="EMBL" id="AEB13617.1"/>
    </source>
</evidence>
<accession>F2NVA7</accession>
<dbReference type="GeneID" id="302997872"/>
<sequence length="159" mass="18209">MKRLISLVFIIFAYCTIVSSQEAKLPDIIETPVGNFIKDGRLYSCELEKDGHWIFLRAFAEENISQQQLDQKLLILQEKFLHLSEFEKKVFSYAAKNAADGKYKKLIEKSTKHIVSIMIDDSDKLQFCLMTEESIIHGCDFIVVYCELDGSFETVALVG</sequence>
<name>F2NVA7_TRES6</name>
<reference evidence="1 2" key="1">
    <citation type="journal article" date="2011" name="Stand. Genomic Sci.">
        <title>Complete genome sequence of Treponema succinifaciens type strain (6091).</title>
        <authorList>
            <person name="Han C."/>
            <person name="Gronow S."/>
            <person name="Teshima H."/>
            <person name="Lapidus A."/>
            <person name="Nolan M."/>
            <person name="Lucas S."/>
            <person name="Hammon N."/>
            <person name="Deshpande S."/>
            <person name="Cheng J.F."/>
            <person name="Zeytun A."/>
            <person name="Tapia R."/>
            <person name="Goodwin L."/>
            <person name="Pitluck S."/>
            <person name="Liolios K."/>
            <person name="Pagani I."/>
            <person name="Ivanova N."/>
            <person name="Mavromatis K."/>
            <person name="Mikhailova N."/>
            <person name="Huntemann M."/>
            <person name="Pati A."/>
            <person name="Chen A."/>
            <person name="Palaniappan K."/>
            <person name="Land M."/>
            <person name="Hauser L."/>
            <person name="Brambilla E.M."/>
            <person name="Rohde M."/>
            <person name="Goker M."/>
            <person name="Woyke T."/>
            <person name="Bristow J."/>
            <person name="Eisen J.A."/>
            <person name="Markowitz V."/>
            <person name="Hugenholtz P."/>
            <person name="Kyrpides N.C."/>
            <person name="Klenk H.P."/>
            <person name="Detter J.C."/>
        </authorList>
    </citation>
    <scope>NUCLEOTIDE SEQUENCE [LARGE SCALE GENOMIC DNA]</scope>
    <source>
        <strain evidence="2">ATCC 33096 / DSM 2489 / 6091</strain>
    </source>
</reference>
<protein>
    <submittedName>
        <fullName evidence="1">Uncharacterized protein</fullName>
    </submittedName>
</protein>
<dbReference type="Proteomes" id="UP000006852">
    <property type="component" value="Chromosome"/>
</dbReference>
<dbReference type="KEGG" id="tsu:Tresu_0676"/>